<keyword evidence="9" id="KW-0479">Metal-binding</keyword>
<gene>
    <name evidence="11" type="ORF">RRG08_008785</name>
</gene>
<dbReference type="InterPro" id="IPR033704">
    <property type="entry name" value="dUTPase_trimeric"/>
</dbReference>
<dbReference type="GO" id="GO:0006226">
    <property type="term" value="P:dUMP biosynthetic process"/>
    <property type="evidence" value="ECO:0007669"/>
    <property type="project" value="UniProtKB-UniRule"/>
</dbReference>
<evidence type="ECO:0000256" key="4">
    <source>
        <dbReference type="ARBA" id="ARBA00022801"/>
    </source>
</evidence>
<protein>
    <recommendedName>
        <fullName evidence="9">Deoxyuridine 5'-triphosphate nucleotidohydrolase</fullName>
        <shortName evidence="9">dUTPase</shortName>
        <ecNumber evidence="9">3.6.1.23</ecNumber>
    </recommendedName>
    <alternativeName>
        <fullName evidence="9">dUTP pyrophosphatase</fullName>
    </alternativeName>
</protein>
<dbReference type="InterPro" id="IPR036157">
    <property type="entry name" value="dUTPase-like_sf"/>
</dbReference>
<dbReference type="PANTHER" id="PTHR11241">
    <property type="entry name" value="DEOXYURIDINE 5'-TRIPHOSPHATE NUCLEOTIDOHYDROLASE"/>
    <property type="match status" value="1"/>
</dbReference>
<evidence type="ECO:0000256" key="5">
    <source>
        <dbReference type="ARBA" id="ARBA00022842"/>
    </source>
</evidence>
<dbReference type="EC" id="3.6.1.23" evidence="9"/>
<evidence type="ECO:0000256" key="1">
    <source>
        <dbReference type="ARBA" id="ARBA00001946"/>
    </source>
</evidence>
<evidence type="ECO:0000256" key="8">
    <source>
        <dbReference type="ARBA" id="ARBA00057946"/>
    </source>
</evidence>
<dbReference type="GO" id="GO:0004170">
    <property type="term" value="F:dUTP diphosphatase activity"/>
    <property type="evidence" value="ECO:0007669"/>
    <property type="project" value="UniProtKB-UniRule"/>
</dbReference>
<evidence type="ECO:0000256" key="3">
    <source>
        <dbReference type="ARBA" id="ARBA00006581"/>
    </source>
</evidence>
<dbReference type="Pfam" id="PF00692">
    <property type="entry name" value="dUTPase"/>
    <property type="match status" value="1"/>
</dbReference>
<dbReference type="Gene3D" id="2.70.40.10">
    <property type="match status" value="1"/>
</dbReference>
<dbReference type="NCBIfam" id="NF001862">
    <property type="entry name" value="PRK00601.1"/>
    <property type="match status" value="1"/>
</dbReference>
<dbReference type="CDD" id="cd07557">
    <property type="entry name" value="trimeric_dUTPase"/>
    <property type="match status" value="1"/>
</dbReference>
<proteinExistence type="inferred from homology"/>
<organism evidence="11 12">
    <name type="scientific">Elysia crispata</name>
    <name type="common">lettuce slug</name>
    <dbReference type="NCBI Taxonomy" id="231223"/>
    <lineage>
        <taxon>Eukaryota</taxon>
        <taxon>Metazoa</taxon>
        <taxon>Spiralia</taxon>
        <taxon>Lophotrochozoa</taxon>
        <taxon>Mollusca</taxon>
        <taxon>Gastropoda</taxon>
        <taxon>Heterobranchia</taxon>
        <taxon>Euthyneura</taxon>
        <taxon>Panpulmonata</taxon>
        <taxon>Sacoglossa</taxon>
        <taxon>Placobranchoidea</taxon>
        <taxon>Plakobranchidae</taxon>
        <taxon>Elysia</taxon>
    </lineage>
</organism>
<evidence type="ECO:0000313" key="11">
    <source>
        <dbReference type="EMBL" id="KAK3764303.1"/>
    </source>
</evidence>
<dbReference type="Proteomes" id="UP001283361">
    <property type="component" value="Unassembled WGS sequence"/>
</dbReference>
<comment type="catalytic activity">
    <reaction evidence="7 9">
        <text>dUTP + H2O = dUMP + diphosphate + H(+)</text>
        <dbReference type="Rhea" id="RHEA:10248"/>
        <dbReference type="ChEBI" id="CHEBI:15377"/>
        <dbReference type="ChEBI" id="CHEBI:15378"/>
        <dbReference type="ChEBI" id="CHEBI:33019"/>
        <dbReference type="ChEBI" id="CHEBI:61555"/>
        <dbReference type="ChEBI" id="CHEBI:246422"/>
        <dbReference type="EC" id="3.6.1.23"/>
    </reaction>
</comment>
<sequence length="232" mass="25564">MLRDARFCLRPTNHPSFENFYRTARSLVSYGYCNRKLKLGGILQSALMQTSQPASILQVRLTSQESQSVFRSRSRSPIERKMPSSTSTTVSNPVLRFAKLSENATTPTRGSTFAAGYDLYSAQNIVVPAKGKELVKTDIQIAVPDGCYGRVAPRSGLAVKKFIDVGAGVVDKDYRGNVGVVLFNFSNEDFKVSKGDRIAQLICERICYPELEELPTLDETERGSNGYGSTGK</sequence>
<dbReference type="SUPFAM" id="SSF51283">
    <property type="entry name" value="dUTPase-like"/>
    <property type="match status" value="1"/>
</dbReference>
<evidence type="ECO:0000256" key="2">
    <source>
        <dbReference type="ARBA" id="ARBA00005142"/>
    </source>
</evidence>
<comment type="caution">
    <text evidence="11">The sequence shown here is derived from an EMBL/GenBank/DDBJ whole genome shotgun (WGS) entry which is preliminary data.</text>
</comment>
<evidence type="ECO:0000256" key="9">
    <source>
        <dbReference type="RuleBase" id="RU367024"/>
    </source>
</evidence>
<evidence type="ECO:0000259" key="10">
    <source>
        <dbReference type="Pfam" id="PF00692"/>
    </source>
</evidence>
<dbReference type="EMBL" id="JAWDGP010004450">
    <property type="protein sequence ID" value="KAK3764303.1"/>
    <property type="molecule type" value="Genomic_DNA"/>
</dbReference>
<dbReference type="GO" id="GO:0046081">
    <property type="term" value="P:dUTP catabolic process"/>
    <property type="evidence" value="ECO:0007669"/>
    <property type="project" value="UniProtKB-UniRule"/>
</dbReference>
<evidence type="ECO:0000313" key="12">
    <source>
        <dbReference type="Proteomes" id="UP001283361"/>
    </source>
</evidence>
<reference evidence="11" key="1">
    <citation type="journal article" date="2023" name="G3 (Bethesda)">
        <title>A reference genome for the long-term kleptoplast-retaining sea slug Elysia crispata morphotype clarki.</title>
        <authorList>
            <person name="Eastman K.E."/>
            <person name="Pendleton A.L."/>
            <person name="Shaikh M.A."/>
            <person name="Suttiyut T."/>
            <person name="Ogas R."/>
            <person name="Tomko P."/>
            <person name="Gavelis G."/>
            <person name="Widhalm J.R."/>
            <person name="Wisecaver J.H."/>
        </authorList>
    </citation>
    <scope>NUCLEOTIDE SEQUENCE</scope>
    <source>
        <strain evidence="11">ECLA1</strain>
    </source>
</reference>
<keyword evidence="6 9" id="KW-0546">Nucleotide metabolism</keyword>
<accession>A0AAE0Z7K5</accession>
<dbReference type="NCBIfam" id="TIGR00576">
    <property type="entry name" value="dut"/>
    <property type="match status" value="1"/>
</dbReference>
<comment type="function">
    <text evidence="8">Catalyzes the cleavage of 2'-deoxyuridine 5'-triphosphate (dUTP) into 2'-deoxyuridine 5'-monophosphate (dUMP) and inorganic pyrophosphate and through its action efficiently prevents uracil misincorporation into DNA and at the same time provides dUMP, the substrate for de novo thymidylate biosynthesis. Inhibits peroxisome proliferator-activated receptor (PPAR) activity by binding of its N-terminal to PPAR, preventing the latter's dimerization with retinoid X receptor. Essential for embryonic development.</text>
</comment>
<comment type="cofactor">
    <cofactor evidence="1 9">
        <name>Mg(2+)</name>
        <dbReference type="ChEBI" id="CHEBI:18420"/>
    </cofactor>
</comment>
<keyword evidence="4 9" id="KW-0378">Hydrolase</keyword>
<comment type="similarity">
    <text evidence="3 9">Belongs to the dUTPase family.</text>
</comment>
<name>A0AAE0Z7K5_9GAST</name>
<evidence type="ECO:0000256" key="6">
    <source>
        <dbReference type="ARBA" id="ARBA00023080"/>
    </source>
</evidence>
<dbReference type="InterPro" id="IPR029054">
    <property type="entry name" value="dUTPase-like"/>
</dbReference>
<keyword evidence="5 9" id="KW-0460">Magnesium</keyword>
<dbReference type="AlphaFoldDB" id="A0AAE0Z7K5"/>
<comment type="pathway">
    <text evidence="2 9">Pyrimidine metabolism; dUMP biosynthesis; dUMP from dCTP (dUTP route): step 2/2.</text>
</comment>
<dbReference type="GO" id="GO:0000287">
    <property type="term" value="F:magnesium ion binding"/>
    <property type="evidence" value="ECO:0007669"/>
    <property type="project" value="UniProtKB-UniRule"/>
</dbReference>
<feature type="domain" description="dUTPase-like" evidence="10">
    <location>
        <begin position="103"/>
        <end position="231"/>
    </location>
</feature>
<dbReference type="InterPro" id="IPR008181">
    <property type="entry name" value="dUTPase"/>
</dbReference>
<comment type="function">
    <text evidence="9">Involved in nucleotide metabolism via production of dUMP, the immediate precursor of thymidine nucleotides, and decreases the intracellular concentration of dUTP so that uracil cannot be incorporated into DNA.</text>
</comment>
<dbReference type="PANTHER" id="PTHR11241:SF0">
    <property type="entry name" value="DEOXYURIDINE 5'-TRIPHOSPHATE NUCLEOTIDOHYDROLASE"/>
    <property type="match status" value="1"/>
</dbReference>
<keyword evidence="12" id="KW-1185">Reference proteome</keyword>
<dbReference type="FunFam" id="2.70.40.10:FF:000004">
    <property type="entry name" value="Deoxyuridine triphosphatase"/>
    <property type="match status" value="1"/>
</dbReference>
<evidence type="ECO:0000256" key="7">
    <source>
        <dbReference type="ARBA" id="ARBA00047686"/>
    </source>
</evidence>